<evidence type="ECO:0000256" key="1">
    <source>
        <dbReference type="SAM" id="MobiDB-lite"/>
    </source>
</evidence>
<reference evidence="3" key="1">
    <citation type="journal article" date="2023" name="Mol. Ecol. Resour.">
        <title>Chromosome-level genome assembly of a triploid poplar Populus alba 'Berolinensis'.</title>
        <authorList>
            <person name="Chen S."/>
            <person name="Yu Y."/>
            <person name="Wang X."/>
            <person name="Wang S."/>
            <person name="Zhang T."/>
            <person name="Zhou Y."/>
            <person name="He R."/>
            <person name="Meng N."/>
            <person name="Wang Y."/>
            <person name="Liu W."/>
            <person name="Liu Z."/>
            <person name="Liu J."/>
            <person name="Guo Q."/>
            <person name="Huang H."/>
            <person name="Sederoff R.R."/>
            <person name="Wang G."/>
            <person name="Qu G."/>
            <person name="Chen S."/>
        </authorList>
    </citation>
    <scope>NUCLEOTIDE SEQUENCE</scope>
    <source>
        <strain evidence="3">SC-2020</strain>
    </source>
</reference>
<feature type="region of interest" description="Disordered" evidence="1">
    <location>
        <begin position="1"/>
        <end position="31"/>
    </location>
</feature>
<comment type="caution">
    <text evidence="3">The sequence shown here is derived from an EMBL/GenBank/DDBJ whole genome shotgun (WGS) entry which is preliminary data.</text>
</comment>
<keyword evidence="4" id="KW-1185">Reference proteome</keyword>
<dbReference type="AlphaFoldDB" id="A0AAD6M1X3"/>
<sequence length="31" mass="3623">MARNLNFSEDRSYRNEHNARTSPGKLICTQI</sequence>
<feature type="compositionally biased region" description="Basic and acidic residues" evidence="1">
    <location>
        <begin position="8"/>
        <end position="19"/>
    </location>
</feature>
<dbReference type="EMBL" id="JAQIZT010000012">
    <property type="protein sequence ID" value="KAJ6977217.1"/>
    <property type="molecule type" value="Genomic_DNA"/>
</dbReference>
<evidence type="ECO:0000313" key="3">
    <source>
        <dbReference type="EMBL" id="KAJ6977217.1"/>
    </source>
</evidence>
<name>A0AAD6M1X3_9ROSI</name>
<dbReference type="Proteomes" id="UP001164929">
    <property type="component" value="Chromosome 12"/>
</dbReference>
<evidence type="ECO:0000313" key="2">
    <source>
        <dbReference type="EMBL" id="KAJ6977213.1"/>
    </source>
</evidence>
<protein>
    <submittedName>
        <fullName evidence="3">Uncharacterized protein</fullName>
    </submittedName>
</protein>
<evidence type="ECO:0000313" key="4">
    <source>
        <dbReference type="Proteomes" id="UP001164929"/>
    </source>
</evidence>
<gene>
    <name evidence="2" type="ORF">NC653_029189</name>
    <name evidence="3" type="ORF">NC653_029193</name>
</gene>
<accession>A0AAD6M1X3</accession>
<organism evidence="3 4">
    <name type="scientific">Populus alba x Populus x berolinensis</name>
    <dbReference type="NCBI Taxonomy" id="444605"/>
    <lineage>
        <taxon>Eukaryota</taxon>
        <taxon>Viridiplantae</taxon>
        <taxon>Streptophyta</taxon>
        <taxon>Embryophyta</taxon>
        <taxon>Tracheophyta</taxon>
        <taxon>Spermatophyta</taxon>
        <taxon>Magnoliopsida</taxon>
        <taxon>eudicotyledons</taxon>
        <taxon>Gunneridae</taxon>
        <taxon>Pentapetalae</taxon>
        <taxon>rosids</taxon>
        <taxon>fabids</taxon>
        <taxon>Malpighiales</taxon>
        <taxon>Salicaceae</taxon>
        <taxon>Saliceae</taxon>
        <taxon>Populus</taxon>
    </lineage>
</organism>
<proteinExistence type="predicted"/>
<dbReference type="EMBL" id="JAQIZT010000012">
    <property type="protein sequence ID" value="KAJ6977213.1"/>
    <property type="molecule type" value="Genomic_DNA"/>
</dbReference>